<evidence type="ECO:0000313" key="1">
    <source>
        <dbReference type="EMBL" id="ESA11613.1"/>
    </source>
</evidence>
<protein>
    <submittedName>
        <fullName evidence="1">Uncharacterized protein</fullName>
    </submittedName>
</protein>
<dbReference type="EMBL" id="KI285811">
    <property type="protein sequence ID" value="ESA11613.1"/>
    <property type="molecule type" value="Genomic_DNA"/>
</dbReference>
<sequence>MEQRLSFNFLRDIRYQFFEAALIILTQPFSFFSPKYTPPEFFQFTDRYYGMLVELRVFLSPLFFDIYTSDYADDVEYVFNSRIDFL</sequence>
<dbReference type="HOGENOM" id="CLU_2499008_0_0_1"/>
<dbReference type="AlphaFoldDB" id="U9TZ62"/>
<proteinExistence type="predicted"/>
<reference evidence="1" key="1">
    <citation type="submission" date="2013-07" db="EMBL/GenBank/DDBJ databases">
        <title>The genome of an arbuscular mycorrhizal fungus provides insights into the evolution of the oldest plant symbiosis.</title>
        <authorList>
            <consortium name="DOE Joint Genome Institute"/>
            <person name="Tisserant E."/>
            <person name="Malbreil M."/>
            <person name="Kuo A."/>
            <person name="Kohler A."/>
            <person name="Symeonidi A."/>
            <person name="Balestrini R."/>
            <person name="Charron P."/>
            <person name="Duensing N."/>
            <person name="Frei-dit-Frey N."/>
            <person name="Gianinazzi-Pearson V."/>
            <person name="Gilbert B."/>
            <person name="Handa Y."/>
            <person name="Hijri M."/>
            <person name="Kaul R."/>
            <person name="Kawaguchi M."/>
            <person name="Krajinski F."/>
            <person name="Lammers P."/>
            <person name="Lapierre D."/>
            <person name="Masclaux F.G."/>
            <person name="Murat C."/>
            <person name="Morin E."/>
            <person name="Ndikumana S."/>
            <person name="Pagni M."/>
            <person name="Petitpierre D."/>
            <person name="Requena N."/>
            <person name="Rosikiewicz P."/>
            <person name="Riley R."/>
            <person name="Saito K."/>
            <person name="San Clemente H."/>
            <person name="Shapiro H."/>
            <person name="van Tuinen D."/>
            <person name="Becard G."/>
            <person name="Bonfante P."/>
            <person name="Paszkowski U."/>
            <person name="Shachar-Hill Y."/>
            <person name="Young J.P."/>
            <person name="Sanders I.R."/>
            <person name="Henrissat B."/>
            <person name="Rensing S.A."/>
            <person name="Grigoriev I.V."/>
            <person name="Corradi N."/>
            <person name="Roux C."/>
            <person name="Martin F."/>
        </authorList>
    </citation>
    <scope>NUCLEOTIDE SEQUENCE</scope>
    <source>
        <strain evidence="1">DAOM 197198</strain>
    </source>
</reference>
<name>U9TZ62_RHIID</name>
<accession>U9TZ62</accession>
<gene>
    <name evidence="1" type="ORF">GLOINDRAFT_347707</name>
</gene>
<organism evidence="1">
    <name type="scientific">Rhizophagus irregularis (strain DAOM 181602 / DAOM 197198 / MUCL 43194)</name>
    <name type="common">Arbuscular mycorrhizal fungus</name>
    <name type="synonym">Glomus intraradices</name>
    <dbReference type="NCBI Taxonomy" id="747089"/>
    <lineage>
        <taxon>Eukaryota</taxon>
        <taxon>Fungi</taxon>
        <taxon>Fungi incertae sedis</taxon>
        <taxon>Mucoromycota</taxon>
        <taxon>Glomeromycotina</taxon>
        <taxon>Glomeromycetes</taxon>
        <taxon>Glomerales</taxon>
        <taxon>Glomeraceae</taxon>
        <taxon>Rhizophagus</taxon>
    </lineage>
</organism>